<dbReference type="InterPro" id="IPR011050">
    <property type="entry name" value="Pectin_lyase_fold/virulence"/>
</dbReference>
<keyword evidence="5 8" id="KW-0378">Hydrolase</keyword>
<keyword evidence="9" id="KW-0732">Signal</keyword>
<proteinExistence type="inferred from homology"/>
<comment type="subcellular location">
    <subcellularLocation>
        <location evidence="1">Secreted</location>
        <location evidence="1">Cell wall</location>
    </subcellularLocation>
</comment>
<dbReference type="InterPro" id="IPR000743">
    <property type="entry name" value="Glyco_hydro_28"/>
</dbReference>
<evidence type="ECO:0000256" key="9">
    <source>
        <dbReference type="SAM" id="SignalP"/>
    </source>
</evidence>
<evidence type="ECO:0000256" key="7">
    <source>
        <dbReference type="ARBA" id="ARBA00023316"/>
    </source>
</evidence>
<dbReference type="Gene3D" id="2.160.20.10">
    <property type="entry name" value="Single-stranded right-handed beta-helix, Pectin lyase-like"/>
    <property type="match status" value="1"/>
</dbReference>
<accession>C0JAB8</accession>
<sequence length="152" mass="16424">MPFLIMTRWLWLQITCARQVFDVTDFGAVPDGETDNSKVFVAAWTKARAAPGRPAVVVPGGDYLLHPVVFRGPCRGYVEVRVAGVVLAPAGLDAFLGYHEWINFTGIDGLLVTGGGTFDGRGASLWHLNDCPIKPDCKPRPSVRCTAPATNI</sequence>
<keyword evidence="7" id="KW-0961">Cell wall biogenesis/degradation</keyword>
<feature type="chain" id="PRO_5002897977" evidence="9">
    <location>
        <begin position="18"/>
        <end position="152"/>
    </location>
</feature>
<dbReference type="PANTHER" id="PTHR31375">
    <property type="match status" value="1"/>
</dbReference>
<comment type="similarity">
    <text evidence="2 8">Belongs to the glycosyl hydrolase 28 family.</text>
</comment>
<dbReference type="Pfam" id="PF00295">
    <property type="entry name" value="Glyco_hydro_28"/>
    <property type="match status" value="1"/>
</dbReference>
<dbReference type="InterPro" id="IPR012334">
    <property type="entry name" value="Pectin_lyas_fold"/>
</dbReference>
<dbReference type="SUPFAM" id="SSF51126">
    <property type="entry name" value="Pectin lyase-like"/>
    <property type="match status" value="1"/>
</dbReference>
<dbReference type="GO" id="GO:0004650">
    <property type="term" value="F:polygalacturonase activity"/>
    <property type="evidence" value="ECO:0007669"/>
    <property type="project" value="InterPro"/>
</dbReference>
<name>C0JAB8_ORYCO</name>
<evidence type="ECO:0000256" key="2">
    <source>
        <dbReference type="ARBA" id="ARBA00008834"/>
    </source>
</evidence>
<dbReference type="GO" id="GO:0071555">
    <property type="term" value="P:cell wall organization"/>
    <property type="evidence" value="ECO:0007669"/>
    <property type="project" value="UniProtKB-KW"/>
</dbReference>
<reference evidence="10" key="1">
    <citation type="journal article" date="2009" name="Proc. Natl. Acad. Sci. U.S.A.">
        <title>Comparative sequence analysis of MONOCULM1-orthologous regions in 14 Oryza genomes.</title>
        <authorList>
            <person name="Lu F."/>
            <person name="Ammiraju J.S."/>
            <person name="Sanyal A."/>
            <person name="Zhang S."/>
            <person name="Song R."/>
            <person name="Chen J."/>
            <person name="Li G."/>
            <person name="Sui Y."/>
            <person name="Song X."/>
            <person name="Cheng Z."/>
            <person name="de Oliveira A.C."/>
            <person name="Bennetzen J.L."/>
            <person name="Jackson S.A."/>
            <person name="Wing R.A."/>
            <person name="Chen M."/>
        </authorList>
    </citation>
    <scope>NUCLEOTIDE SEQUENCE</scope>
</reference>
<dbReference type="GO" id="GO:0005975">
    <property type="term" value="P:carbohydrate metabolic process"/>
    <property type="evidence" value="ECO:0007669"/>
    <property type="project" value="InterPro"/>
</dbReference>
<dbReference type="AlphaFoldDB" id="C0JAB8"/>
<keyword evidence="3" id="KW-0134">Cell wall</keyword>
<evidence type="ECO:0000256" key="6">
    <source>
        <dbReference type="ARBA" id="ARBA00023295"/>
    </source>
</evidence>
<keyword evidence="4" id="KW-0964">Secreted</keyword>
<evidence type="ECO:0000313" key="10">
    <source>
        <dbReference type="EMBL" id="ACN85299.1"/>
    </source>
</evidence>
<evidence type="ECO:0000256" key="8">
    <source>
        <dbReference type="RuleBase" id="RU361169"/>
    </source>
</evidence>
<dbReference type="EMBL" id="FJ032636">
    <property type="protein sequence ID" value="ACN85299.1"/>
    <property type="molecule type" value="Genomic_DNA"/>
</dbReference>
<protein>
    <submittedName>
        <fullName evidence="10">Polygalacturonase</fullName>
    </submittedName>
</protein>
<evidence type="ECO:0000256" key="3">
    <source>
        <dbReference type="ARBA" id="ARBA00022512"/>
    </source>
</evidence>
<keyword evidence="6 8" id="KW-0326">Glycosidase</keyword>
<evidence type="ECO:0000256" key="1">
    <source>
        <dbReference type="ARBA" id="ARBA00004191"/>
    </source>
</evidence>
<feature type="signal peptide" evidence="9">
    <location>
        <begin position="1"/>
        <end position="17"/>
    </location>
</feature>
<organism evidence="10">
    <name type="scientific">Oryza coarctata</name>
    <name type="common">Wild rice</name>
    <name type="synonym">Porteresia coarctata</name>
    <dbReference type="NCBI Taxonomy" id="77588"/>
    <lineage>
        <taxon>Eukaryota</taxon>
        <taxon>Viridiplantae</taxon>
        <taxon>Streptophyta</taxon>
        <taxon>Embryophyta</taxon>
        <taxon>Tracheophyta</taxon>
        <taxon>Spermatophyta</taxon>
        <taxon>Magnoliopsida</taxon>
        <taxon>Liliopsida</taxon>
        <taxon>Poales</taxon>
        <taxon>Poaceae</taxon>
        <taxon>BOP clade</taxon>
        <taxon>Oryzoideae</taxon>
        <taxon>Oryzeae</taxon>
        <taxon>Oryzinae</taxon>
        <taxon>Oryza</taxon>
    </lineage>
</organism>
<evidence type="ECO:0000256" key="5">
    <source>
        <dbReference type="ARBA" id="ARBA00022801"/>
    </source>
</evidence>
<evidence type="ECO:0000256" key="4">
    <source>
        <dbReference type="ARBA" id="ARBA00022525"/>
    </source>
</evidence>
<dbReference type="CAZy" id="GH28">
    <property type="family name" value="Glycoside Hydrolase Family 28"/>
</dbReference>